<dbReference type="NCBIfam" id="NF045774">
    <property type="entry name" value="cytochro_C551"/>
    <property type="match status" value="1"/>
</dbReference>
<dbReference type="PROSITE" id="PS51007">
    <property type="entry name" value="CYTC"/>
    <property type="match status" value="1"/>
</dbReference>
<keyword evidence="11" id="KW-1185">Reference proteome</keyword>
<comment type="PTM">
    <text evidence="6">Binds 1 heme c group covalently per subunit.</text>
</comment>
<feature type="binding site" description="axial binding residue" evidence="7">
    <location>
        <position position="90"/>
    </location>
    <ligand>
        <name>heme c</name>
        <dbReference type="ChEBI" id="CHEBI:61717"/>
    </ligand>
    <ligandPart>
        <name>Fe</name>
        <dbReference type="ChEBI" id="CHEBI:18248"/>
    </ligandPart>
</feature>
<evidence type="ECO:0000313" key="10">
    <source>
        <dbReference type="EMBL" id="SNX72820.1"/>
    </source>
</evidence>
<dbReference type="PROSITE" id="PS51257">
    <property type="entry name" value="PROKAR_LIPOPROTEIN"/>
    <property type="match status" value="1"/>
</dbReference>
<dbReference type="SUPFAM" id="SSF46626">
    <property type="entry name" value="Cytochrome c"/>
    <property type="match status" value="1"/>
</dbReference>
<evidence type="ECO:0000259" key="9">
    <source>
        <dbReference type="PROSITE" id="PS51007"/>
    </source>
</evidence>
<keyword evidence="8" id="KW-0732">Signal</keyword>
<feature type="domain" description="Cytochrome c" evidence="9">
    <location>
        <begin position="37"/>
        <end position="111"/>
    </location>
</feature>
<sequence>MPKKLFSFFILFMLALAACGGGEEEETNQENGADTSAIEAQARPIYEQNCLQCHGQNLEGTGGPSLQKVGSKYSQAEIEEIILEGKGTNMPGGLIQGDEAAAVAEWLSTLK</sequence>
<dbReference type="InterPro" id="IPR036909">
    <property type="entry name" value="Cyt_c-like_dom_sf"/>
</dbReference>
<feature type="chain" id="PRO_5038502727" evidence="8">
    <location>
        <begin position="18"/>
        <end position="111"/>
    </location>
</feature>
<dbReference type="InterPro" id="IPR012218">
    <property type="entry name" value="Cyt_c_BACSU-c550-type"/>
</dbReference>
<evidence type="ECO:0000256" key="4">
    <source>
        <dbReference type="ARBA" id="ARBA00022982"/>
    </source>
</evidence>
<evidence type="ECO:0000256" key="8">
    <source>
        <dbReference type="SAM" id="SignalP"/>
    </source>
</evidence>
<dbReference type="OrthoDB" id="7933886at2"/>
<name>A0A285CZ48_9BACI</name>
<evidence type="ECO:0000256" key="1">
    <source>
        <dbReference type="ARBA" id="ARBA00022448"/>
    </source>
</evidence>
<feature type="signal peptide" evidence="8">
    <location>
        <begin position="1"/>
        <end position="17"/>
    </location>
</feature>
<dbReference type="RefSeq" id="WP_097159371.1">
    <property type="nucleotide sequence ID" value="NZ_JBEPMQ010000005.1"/>
</dbReference>
<proteinExistence type="predicted"/>
<evidence type="ECO:0000256" key="6">
    <source>
        <dbReference type="PIRSR" id="PIRSR000025-1"/>
    </source>
</evidence>
<dbReference type="GO" id="GO:0009055">
    <property type="term" value="F:electron transfer activity"/>
    <property type="evidence" value="ECO:0007669"/>
    <property type="project" value="InterPro"/>
</dbReference>
<keyword evidence="5 7" id="KW-0408">Iron</keyword>
<dbReference type="GO" id="GO:0005506">
    <property type="term" value="F:iron ion binding"/>
    <property type="evidence" value="ECO:0007669"/>
    <property type="project" value="InterPro"/>
</dbReference>
<evidence type="ECO:0000256" key="2">
    <source>
        <dbReference type="ARBA" id="ARBA00022617"/>
    </source>
</evidence>
<dbReference type="InterPro" id="IPR054782">
    <property type="entry name" value="Cytochro_C551"/>
</dbReference>
<dbReference type="InterPro" id="IPR009056">
    <property type="entry name" value="Cyt_c-like_dom"/>
</dbReference>
<evidence type="ECO:0000256" key="3">
    <source>
        <dbReference type="ARBA" id="ARBA00022723"/>
    </source>
</evidence>
<dbReference type="GO" id="GO:0020037">
    <property type="term" value="F:heme binding"/>
    <property type="evidence" value="ECO:0007669"/>
    <property type="project" value="InterPro"/>
</dbReference>
<dbReference type="Pfam" id="PF13442">
    <property type="entry name" value="Cytochrome_CBB3"/>
    <property type="match status" value="1"/>
</dbReference>
<protein>
    <submittedName>
        <fullName evidence="10">Cytochrome c551/cytochrome c550</fullName>
    </submittedName>
</protein>
<evidence type="ECO:0000256" key="7">
    <source>
        <dbReference type="PIRSR" id="PIRSR000025-2"/>
    </source>
</evidence>
<dbReference type="PANTHER" id="PTHR37823:SF4">
    <property type="entry name" value="MENAQUINOL-CYTOCHROME C REDUCTASE CYTOCHROME B_C SUBUNIT"/>
    <property type="match status" value="1"/>
</dbReference>
<dbReference type="PANTHER" id="PTHR37823">
    <property type="entry name" value="CYTOCHROME C-553-LIKE"/>
    <property type="match status" value="1"/>
</dbReference>
<evidence type="ECO:0000313" key="11">
    <source>
        <dbReference type="Proteomes" id="UP000219546"/>
    </source>
</evidence>
<feature type="binding site" description="axial binding residue" evidence="7">
    <location>
        <position position="54"/>
    </location>
    <ligand>
        <name>heme c</name>
        <dbReference type="ChEBI" id="CHEBI:61717"/>
    </ligand>
    <ligandPart>
        <name>Fe</name>
        <dbReference type="ChEBI" id="CHEBI:18248"/>
    </ligandPart>
</feature>
<dbReference type="GO" id="GO:0016020">
    <property type="term" value="C:membrane"/>
    <property type="evidence" value="ECO:0007669"/>
    <property type="project" value="InterPro"/>
</dbReference>
<keyword evidence="4" id="KW-0249">Electron transport</keyword>
<dbReference type="AlphaFoldDB" id="A0A285CZ48"/>
<keyword evidence="3 7" id="KW-0479">Metal-binding</keyword>
<dbReference type="PIRSF" id="PIRSF000025">
    <property type="entry name" value="Cytc_Bsub_c550"/>
    <property type="match status" value="1"/>
</dbReference>
<evidence type="ECO:0000256" key="5">
    <source>
        <dbReference type="ARBA" id="ARBA00023004"/>
    </source>
</evidence>
<dbReference type="Gene3D" id="1.10.760.10">
    <property type="entry name" value="Cytochrome c-like domain"/>
    <property type="match status" value="1"/>
</dbReference>
<reference evidence="10 11" key="1">
    <citation type="submission" date="2017-08" db="EMBL/GenBank/DDBJ databases">
        <authorList>
            <person name="de Groot N.N."/>
        </authorList>
    </citation>
    <scope>NUCLEOTIDE SEQUENCE [LARGE SCALE GENOMIC DNA]</scope>
    <source>
        <strain evidence="10 11">JC228</strain>
    </source>
</reference>
<keyword evidence="2 6" id="KW-0349">Heme</keyword>
<organism evidence="10 11">
    <name type="scientific">Bacillus oleivorans</name>
    <dbReference type="NCBI Taxonomy" id="1448271"/>
    <lineage>
        <taxon>Bacteria</taxon>
        <taxon>Bacillati</taxon>
        <taxon>Bacillota</taxon>
        <taxon>Bacilli</taxon>
        <taxon>Bacillales</taxon>
        <taxon>Bacillaceae</taxon>
        <taxon>Bacillus</taxon>
    </lineage>
</organism>
<dbReference type="Proteomes" id="UP000219546">
    <property type="component" value="Unassembled WGS sequence"/>
</dbReference>
<dbReference type="InterPro" id="IPR051811">
    <property type="entry name" value="Cytochrome_c550/c551-like"/>
</dbReference>
<accession>A0A285CZ48</accession>
<dbReference type="EMBL" id="OAOP01000006">
    <property type="protein sequence ID" value="SNX72820.1"/>
    <property type="molecule type" value="Genomic_DNA"/>
</dbReference>
<feature type="binding site" description="covalent" evidence="6">
    <location>
        <position position="50"/>
    </location>
    <ligand>
        <name>heme c</name>
        <dbReference type="ChEBI" id="CHEBI:61717"/>
    </ligand>
</feature>
<gene>
    <name evidence="10" type="ORF">SAMN05877753_106217</name>
</gene>
<feature type="binding site" description="covalent" evidence="6">
    <location>
        <position position="53"/>
    </location>
    <ligand>
        <name>heme c</name>
        <dbReference type="ChEBI" id="CHEBI:61717"/>
    </ligand>
</feature>
<keyword evidence="1" id="KW-0813">Transport</keyword>